<dbReference type="HOGENOM" id="CLU_3254186_0_0_11"/>
<sequence>MVGRRESRWQENMVPLFHMLSSSRRTTEWNEVAERKTDDRKQ</sequence>
<evidence type="ECO:0000313" key="2">
    <source>
        <dbReference type="Proteomes" id="UP000003045"/>
    </source>
</evidence>
<comment type="caution">
    <text evidence="1">The sequence shown here is derived from an EMBL/GenBank/DDBJ whole genome shotgun (WGS) entry which is preliminary data.</text>
</comment>
<dbReference type="Proteomes" id="UP000003045">
    <property type="component" value="Unassembled WGS sequence"/>
</dbReference>
<keyword evidence="2" id="KW-1185">Reference proteome</keyword>
<dbReference type="STRING" id="871571.HMPREF0580_1913"/>
<name>E0QSP8_9ACTO</name>
<protein>
    <submittedName>
        <fullName evidence="1">Uncharacterized protein</fullName>
    </submittedName>
</protein>
<gene>
    <name evidence="1" type="ORF">HMPREF0580_1913</name>
</gene>
<organism evidence="1 2">
    <name type="scientific">Mobiluncus mulieris ATCC 35239</name>
    <dbReference type="NCBI Taxonomy" id="871571"/>
    <lineage>
        <taxon>Bacteria</taxon>
        <taxon>Bacillati</taxon>
        <taxon>Actinomycetota</taxon>
        <taxon>Actinomycetes</taxon>
        <taxon>Actinomycetales</taxon>
        <taxon>Actinomycetaceae</taxon>
        <taxon>Mobiluncus</taxon>
    </lineage>
</organism>
<proteinExistence type="predicted"/>
<evidence type="ECO:0000313" key="1">
    <source>
        <dbReference type="EMBL" id="EFM45412.1"/>
    </source>
</evidence>
<reference evidence="1" key="1">
    <citation type="submission" date="2010-08" db="EMBL/GenBank/DDBJ databases">
        <authorList>
            <person name="Muzny D."/>
            <person name="Qin X."/>
            <person name="Deng J."/>
            <person name="Jiang H."/>
            <person name="Liu Y."/>
            <person name="Qu J."/>
            <person name="Song X.-Z."/>
            <person name="Zhang L."/>
            <person name="Thornton R."/>
            <person name="Coyle M."/>
            <person name="Francisco L."/>
            <person name="Jackson L."/>
            <person name="Javaid M."/>
            <person name="Korchina V."/>
            <person name="Kovar C."/>
            <person name="Mata R."/>
            <person name="Mathew T."/>
            <person name="Ngo R."/>
            <person name="Nguyen L."/>
            <person name="Nguyen N."/>
            <person name="Okwuonu G."/>
            <person name="Ongeri F."/>
            <person name="Pham C."/>
            <person name="Simmons D."/>
            <person name="Wilczek-Boney K."/>
            <person name="Hale W."/>
            <person name="Jakkamsetti A."/>
            <person name="Pham P."/>
            <person name="Ruth R."/>
            <person name="San Lucas F."/>
            <person name="Warren J."/>
            <person name="Zhang J."/>
            <person name="Zhao Z."/>
            <person name="Zhou C."/>
            <person name="Zhu D."/>
            <person name="Lee S."/>
            <person name="Bess C."/>
            <person name="Blankenburg K."/>
            <person name="Forbes L."/>
            <person name="Fu Q."/>
            <person name="Gubbala S."/>
            <person name="Hirani K."/>
            <person name="Jayaseelan J.C."/>
            <person name="Lara F."/>
            <person name="Munidasa M."/>
            <person name="Palculict T."/>
            <person name="Patil S."/>
            <person name="Pu L.-L."/>
            <person name="Saada N."/>
            <person name="Tang L."/>
            <person name="Weissenberger G."/>
            <person name="Zhu Y."/>
            <person name="Hemphill L."/>
            <person name="Shang Y."/>
            <person name="Youmans B."/>
            <person name="Ayvaz T."/>
            <person name="Ross M."/>
            <person name="Santibanez J."/>
            <person name="Aqrawi P."/>
            <person name="Gross S."/>
            <person name="Joshi V."/>
            <person name="Fowler G."/>
            <person name="Nazareth L."/>
            <person name="Reid J."/>
            <person name="Worley K."/>
            <person name="Petrosino J."/>
            <person name="Highlander S."/>
            <person name="Gibbs R."/>
        </authorList>
    </citation>
    <scope>NUCLEOTIDE SEQUENCE [LARGE SCALE GENOMIC DNA]</scope>
    <source>
        <strain evidence="1">ATCC 35239</strain>
    </source>
</reference>
<dbReference type="EMBL" id="AEET01000041">
    <property type="protein sequence ID" value="EFM45412.1"/>
    <property type="molecule type" value="Genomic_DNA"/>
</dbReference>
<accession>E0QSP8</accession>
<dbReference type="AlphaFoldDB" id="E0QSP8"/>